<gene>
    <name evidence="5" type="ORF">AZK02_04110</name>
</gene>
<name>A0A8B5XKS4_STREE</name>
<proteinExistence type="predicted"/>
<keyword evidence="3" id="KW-0812">Transmembrane</keyword>
<sequence>MRKSYRDDNGEKIFRYSIRKYHFGAASVAVAALMFFANGAVAASETITPVTASDAVVATPDGKADGEPESSDEEDSSKVSTRQPAELKAADEVKTQEAPAEGANQVQAAAESETTGVESNSAQPETNPASQEAPQAEGEGKQDQSTPVSNQTSSTSPLQPRTLKNNQSDYDPIPLDDDEDDEDDVRDGLFSSENPVTTIQPRSPRSVTSRSVPPKTTGSSPYNDKYRYYFERGQDPENSQLPRYTYAFFNEKVLFGIKEANKVSHIKNYLEEEVTPTVDGFDWKVTVNKGRQNLDGISFLFSVPNGQSLVPNSVTVTQVDDAGTTVKNSDPKNGNDDHITASLKATNAKEVSQGTPTRTNASGGDGFIGSTGHYDVSSIDRIWNEANVPDNDSFHSRGSGNNNSAATGLQNDEERRLGDSKKTIINSSGGTVYSGKIAGNTSYTITFKTRGSNDLDKLAYFSAVKGSNRGQTYLAMLLHARTQGERDFADKTRFRLKGNGYYQVEQNTAYYTSTVLNSTGQEIKKDGANTAYSYSKYKDKPLDNGVKGVLTGNDTNDTDKAFDLDEYSYSEYVDDSGQVLNKDDLRAKLQDEQQTITWYKGNQQISKSDLTKDAISSSGVHTYRYRVSYKDNSSNEGEIHFVTKPKKPIIDTDLSTVVGTSTNVRVSNVDSNTTVELYKKGDKGQNDTLVSSISSGNQGGTVTFNNVNLDYGSYYVKQKANGTWYEQDGTKHEDVYSDQSSEQEASRIVIERIGAIGGQSDTRWKDKKALSDVTDFNLPTGSEVLIGFRAKSPKGIKSLTISGADNLKGKTVETYGRNSNNDQTTLGINLRSTGGNSGGYSITVTATDGLGNEKHYKMNIIFPPNSGSFEKNPTEDHVTSPEKLKGKALVPLATENPPIVIKAKGINVSNSQGIDNNHEWRVFLVDGGRNVQDSASGSQKAVDFKSHIVAETSLKEGGTAEFISASQTGHFKREHLGRKPLRLVVAMVNKKTREIVDKYVSALSSDTLEATYPQFTKSPDFIKEPIEITAKIGHLQADKAQIRYTNDAGTDKTVNFSKVNGNWEKDNPNQDSTIVVTEDTGTAGTATVHIPSGTAKGGTKIYARQKVDANTEYSEESSIDVPTGPTAQHPTKPEINQSQEDLDVTIKVGQGNANRATVVFTDSRGVLQSVMFSKTGNSWDKVQAQAAPDVSVTSTNDGTALIRIPYGVAKIGSQVVTNQREEGQSIASENASHMVQGDTTAPKVSLGNTVLPTTANAATTPIYKVVRGSAFAPKLNVWDNTGHIKELDITDIPAGITKQKFGAEFQSQTNAKENSKYSGSTFSGNVADTQAAGQHTAQITVKDASNNTATYYLRYEVLPKVEARQSRFGQVKDKALQHGDNPANYIKFKNANGQEVRKPSGVDVTWERQPSTATEGLDKTGVVKVTYHVTDENGATRDEVKTVTVNTPVYHATLKQNPFVTTYGREFISGRYPKDGRVFINYNGGSHFNLRNIRAYWEHSSGAGSQYFGDTNRPWNTNYLGKKHEKLMVRYPGDTGTYRNSDDHGGRFEILDGTFIVKPLTPTVEVATSTATSLTVNNVNSGTTVELYDMSNPAQPNKIGETTVTKEGKFDKKDNVTVPLLAGKSLTAGAKIVAKVVYTSGTDRTESDSSSEVVIKHPKPASLTSTVKLNGDYEFTVPTDADKVTFTIPTENDRTKTVTLTSANAWASTDAAVKKVGDKLVIPNGTLGATNRTVNITETKGSGDAESASNNYDVTIPTHTAPTLSDIVIGAGATPTADQISGAFTGTTKTSLVAKSELVAVPAGTTATVPATLTYTDGSTEDVNVTVKSKPTAPTVNDLESRPNASALGLLSTARTISGTAMAGAEKVKLTLQNSIVKEITPQADGSWSYTLAADEFLTQTTSRFNAKYSSNQVKVVQVKNNVESEATNVGVVMGRAIVDTPLQAGRKITVHIPHDTTSGYIRIEGTVNGGGVDIGLKKVGDTWTLATDANRASKLELVSEEDPTNPAMTKVTLKVKDTDEALYNSPFTIGHGRGNVKFRAHYYNGGNINEPVPSGRTSDLNWILSDAPTNTKPIVSWETGKEVQDGQKIPSPTVDELKDLFKGADVEDDASLTVGYAASNRGKLRVRVFTGRDTARNIAGTSVGAQANGRIAPGTYTLVLSTIDAAGVESNLLERNVVIKSHADYYRDNVKYPTNEEKLTYNDTALTNGNFTTAAKTRFKDKIEELNRTVLPASTRYTVGTTDDKAKVAVINFPDGSTIDISHAVVAKPEVPTVTFTHDNKLSDADRTISGTALQNATKVTIQFQDGRGTQGRVDVTPVNGQWSYALPEGRYLRQTEQSSLPGSSTVPVRVTQTVFDATSDAASVYVAKDRNFTGKTITGVRGSAELEQLKSNPKDGISYTERGTEQTFPSDFDATWKTTPDVTSIGTRTYIANIFEKDKVDRVSQEVTVKVVVKPSTPSLVSAVGKKDAGSVTVNGVNSGTTVALYDMT</sequence>
<feature type="compositionally biased region" description="Polar residues" evidence="2">
    <location>
        <begin position="143"/>
        <end position="169"/>
    </location>
</feature>
<feature type="transmembrane region" description="Helical" evidence="3">
    <location>
        <begin position="21"/>
        <end position="43"/>
    </location>
</feature>
<evidence type="ECO:0000313" key="5">
    <source>
        <dbReference type="EMBL" id="TVW27517.1"/>
    </source>
</evidence>
<organism evidence="5 6">
    <name type="scientific">Streptococcus pneumoniae</name>
    <dbReference type="NCBI Taxonomy" id="1313"/>
    <lineage>
        <taxon>Bacteria</taxon>
        <taxon>Bacillati</taxon>
        <taxon>Bacillota</taxon>
        <taxon>Bacilli</taxon>
        <taxon>Lactobacillales</taxon>
        <taxon>Streptococcaceae</taxon>
        <taxon>Streptococcus</taxon>
    </lineage>
</organism>
<feature type="region of interest" description="Disordered" evidence="2">
    <location>
        <begin position="52"/>
        <end position="224"/>
    </location>
</feature>
<feature type="region of interest" description="Disordered" evidence="2">
    <location>
        <begin position="1109"/>
        <end position="1133"/>
    </location>
</feature>
<protein>
    <submittedName>
        <fullName evidence="5">YSIRK-type signal peptide-containing protein</fullName>
    </submittedName>
</protein>
<dbReference type="InterPro" id="IPR005877">
    <property type="entry name" value="YSIRK_signal_dom"/>
</dbReference>
<dbReference type="Proteomes" id="UP000318940">
    <property type="component" value="Unassembled WGS sequence"/>
</dbReference>
<dbReference type="EMBL" id="VMVH01000042">
    <property type="protein sequence ID" value="TVW27517.1"/>
    <property type="molecule type" value="Genomic_DNA"/>
</dbReference>
<evidence type="ECO:0000256" key="3">
    <source>
        <dbReference type="SAM" id="Phobius"/>
    </source>
</evidence>
<evidence type="ECO:0000256" key="1">
    <source>
        <dbReference type="ARBA" id="ARBA00022729"/>
    </source>
</evidence>
<keyword evidence="3" id="KW-1133">Transmembrane helix</keyword>
<feature type="compositionally biased region" description="Acidic residues" evidence="2">
    <location>
        <begin position="174"/>
        <end position="185"/>
    </location>
</feature>
<keyword evidence="3" id="KW-0472">Membrane</keyword>
<evidence type="ECO:0000313" key="6">
    <source>
        <dbReference type="Proteomes" id="UP000318940"/>
    </source>
</evidence>
<evidence type="ECO:0000256" key="2">
    <source>
        <dbReference type="SAM" id="MobiDB-lite"/>
    </source>
</evidence>
<dbReference type="Gene3D" id="2.60.40.10">
    <property type="entry name" value="Immunoglobulins"/>
    <property type="match status" value="1"/>
</dbReference>
<feature type="compositionally biased region" description="Polar residues" evidence="2">
    <location>
        <begin position="104"/>
        <end position="133"/>
    </location>
</feature>
<reference evidence="5 6" key="1">
    <citation type="submission" date="2019-07" db="EMBL/GenBank/DDBJ databases">
        <authorList>
            <person name="Mohale T."/>
        </authorList>
    </citation>
    <scope>NUCLEOTIDE SEQUENCE [LARGE SCALE GENOMIC DNA]</scope>
    <source>
        <strain evidence="5 6">NTPn 189</strain>
    </source>
</reference>
<evidence type="ECO:0000259" key="4">
    <source>
        <dbReference type="Pfam" id="PF04650"/>
    </source>
</evidence>
<dbReference type="Gene3D" id="2.60.40.4140">
    <property type="match status" value="1"/>
</dbReference>
<keyword evidence="1" id="KW-0732">Signal</keyword>
<dbReference type="NCBIfam" id="TIGR01168">
    <property type="entry name" value="YSIRK_signal"/>
    <property type="match status" value="1"/>
</dbReference>
<feature type="non-terminal residue" evidence="5">
    <location>
        <position position="2491"/>
    </location>
</feature>
<feature type="region of interest" description="Disordered" evidence="2">
    <location>
        <begin position="390"/>
        <end position="416"/>
    </location>
</feature>
<accession>A0A8B5XKS4</accession>
<comment type="caution">
    <text evidence="5">The sequence shown here is derived from an EMBL/GenBank/DDBJ whole genome shotgun (WGS) entry which is preliminary data.</text>
</comment>
<feature type="domain" description="YSIRK Gram-positive signal peptide" evidence="4">
    <location>
        <begin position="12"/>
        <end position="36"/>
    </location>
</feature>
<dbReference type="InterPro" id="IPR013783">
    <property type="entry name" value="Ig-like_fold"/>
</dbReference>
<feature type="compositionally biased region" description="Polar residues" evidence="2">
    <location>
        <begin position="191"/>
        <end position="200"/>
    </location>
</feature>
<feature type="compositionally biased region" description="Polar residues" evidence="2">
    <location>
        <begin position="396"/>
        <end position="410"/>
    </location>
</feature>
<feature type="compositionally biased region" description="Low complexity" evidence="2">
    <location>
        <begin position="201"/>
        <end position="214"/>
    </location>
</feature>
<dbReference type="Pfam" id="PF04650">
    <property type="entry name" value="YSIRK_signal"/>
    <property type="match status" value="1"/>
</dbReference>